<dbReference type="PROSITE" id="PS50206">
    <property type="entry name" value="RHODANESE_3"/>
    <property type="match status" value="1"/>
</dbReference>
<dbReference type="Gene3D" id="3.40.250.10">
    <property type="entry name" value="Rhodanese-like domain"/>
    <property type="match status" value="1"/>
</dbReference>
<dbReference type="RefSeq" id="WP_002698359.1">
    <property type="nucleotide sequence ID" value="NZ_AAWS01000017.1"/>
</dbReference>
<feature type="domain" description="Rhodanese" evidence="1">
    <location>
        <begin position="31"/>
        <end position="117"/>
    </location>
</feature>
<dbReference type="PANTHER" id="PTHR43031">
    <property type="entry name" value="FAD-DEPENDENT OXIDOREDUCTASE"/>
    <property type="match status" value="1"/>
</dbReference>
<evidence type="ECO:0000259" key="1">
    <source>
        <dbReference type="PROSITE" id="PS50206"/>
    </source>
</evidence>
<evidence type="ECO:0000313" key="3">
    <source>
        <dbReference type="Proteomes" id="UP000004095"/>
    </source>
</evidence>
<dbReference type="SMART" id="SM00450">
    <property type="entry name" value="RHOD"/>
    <property type="match status" value="1"/>
</dbReference>
<proteinExistence type="predicted"/>
<dbReference type="AlphaFoldDB" id="A1ZN15"/>
<gene>
    <name evidence="2" type="ORF">M23134_03457</name>
</gene>
<dbReference type="PANTHER" id="PTHR43031:SF1">
    <property type="entry name" value="PYRIDINE NUCLEOTIDE-DISULPHIDE OXIDOREDUCTASE"/>
    <property type="match status" value="1"/>
</dbReference>
<dbReference type="Proteomes" id="UP000004095">
    <property type="component" value="Unassembled WGS sequence"/>
</dbReference>
<dbReference type="OrthoDB" id="9808735at2"/>
<dbReference type="InterPro" id="IPR050229">
    <property type="entry name" value="GlpE_sulfurtransferase"/>
</dbReference>
<name>A1ZN15_MICM2</name>
<dbReference type="CDD" id="cd00158">
    <property type="entry name" value="RHOD"/>
    <property type="match status" value="1"/>
</dbReference>
<accession>A1ZN15</accession>
<comment type="caution">
    <text evidence="2">The sequence shown here is derived from an EMBL/GenBank/DDBJ whole genome shotgun (WGS) entry which is preliminary data.</text>
</comment>
<reference evidence="2 3" key="1">
    <citation type="submission" date="2007-01" db="EMBL/GenBank/DDBJ databases">
        <authorList>
            <person name="Haygood M."/>
            <person name="Podell S."/>
            <person name="Anderson C."/>
            <person name="Hopkinson B."/>
            <person name="Roe K."/>
            <person name="Barbeau K."/>
            <person name="Gaasterland T."/>
            <person name="Ferriera S."/>
            <person name="Johnson J."/>
            <person name="Kravitz S."/>
            <person name="Beeson K."/>
            <person name="Sutton G."/>
            <person name="Rogers Y.-H."/>
            <person name="Friedman R."/>
            <person name="Frazier M."/>
            <person name="Venter J.C."/>
        </authorList>
    </citation>
    <scope>NUCLEOTIDE SEQUENCE [LARGE SCALE GENOMIC DNA]</scope>
    <source>
        <strain evidence="2 3">ATCC 23134</strain>
    </source>
</reference>
<evidence type="ECO:0000313" key="2">
    <source>
        <dbReference type="EMBL" id="EAY28196.1"/>
    </source>
</evidence>
<dbReference type="InterPro" id="IPR001763">
    <property type="entry name" value="Rhodanese-like_dom"/>
</dbReference>
<keyword evidence="3" id="KW-1185">Reference proteome</keyword>
<dbReference type="InterPro" id="IPR036873">
    <property type="entry name" value="Rhodanese-like_dom_sf"/>
</dbReference>
<organism evidence="2 3">
    <name type="scientific">Microscilla marina ATCC 23134</name>
    <dbReference type="NCBI Taxonomy" id="313606"/>
    <lineage>
        <taxon>Bacteria</taxon>
        <taxon>Pseudomonadati</taxon>
        <taxon>Bacteroidota</taxon>
        <taxon>Cytophagia</taxon>
        <taxon>Cytophagales</taxon>
        <taxon>Microscillaceae</taxon>
        <taxon>Microscilla</taxon>
    </lineage>
</organism>
<dbReference type="eggNOG" id="COG0607">
    <property type="taxonomic scope" value="Bacteria"/>
</dbReference>
<protein>
    <submittedName>
        <fullName evidence="2">Rhodanese family protein</fullName>
    </submittedName>
</protein>
<sequence length="117" mass="13062">MLGKLLKLLGGSRGATYQTIRSGELQEILKNDQRAQLLDVRSPGEFQSGHIPKARNINVMTPKFKNQLQGLDKSKTYYVYCRSGMRSAKACKIMAKEGFEQVNNLRGGIMGWNGKVV</sequence>
<dbReference type="EMBL" id="AAWS01000017">
    <property type="protein sequence ID" value="EAY28196.1"/>
    <property type="molecule type" value="Genomic_DNA"/>
</dbReference>
<dbReference type="SUPFAM" id="SSF52821">
    <property type="entry name" value="Rhodanese/Cell cycle control phosphatase"/>
    <property type="match status" value="1"/>
</dbReference>
<dbReference type="Pfam" id="PF00581">
    <property type="entry name" value="Rhodanese"/>
    <property type="match status" value="1"/>
</dbReference>